<dbReference type="AlphaFoldDB" id="A0A369XR30"/>
<keyword evidence="1" id="KW-1133">Transmembrane helix</keyword>
<keyword evidence="1" id="KW-0812">Transmembrane</keyword>
<feature type="transmembrane region" description="Helical" evidence="1">
    <location>
        <begin position="62"/>
        <end position="82"/>
    </location>
</feature>
<organism evidence="2 3">
    <name type="scientific">Candidatus Accumulibacter meliphilus</name>
    <dbReference type="NCBI Taxonomy" id="2211374"/>
    <lineage>
        <taxon>Bacteria</taxon>
        <taxon>Pseudomonadati</taxon>
        <taxon>Pseudomonadota</taxon>
        <taxon>Betaproteobacteria</taxon>
        <taxon>Candidatus Accumulibacter</taxon>
    </lineage>
</organism>
<dbReference type="PANTHER" id="PTHR34351:SF1">
    <property type="entry name" value="SLR1927 PROTEIN"/>
    <property type="match status" value="1"/>
</dbReference>
<evidence type="ECO:0000313" key="3">
    <source>
        <dbReference type="Proteomes" id="UP000253831"/>
    </source>
</evidence>
<feature type="transmembrane region" description="Helical" evidence="1">
    <location>
        <begin position="36"/>
        <end position="56"/>
    </location>
</feature>
<gene>
    <name evidence="2" type="ORF">DVS81_04245</name>
</gene>
<evidence type="ECO:0000313" key="2">
    <source>
        <dbReference type="EMBL" id="RDE51840.1"/>
    </source>
</evidence>
<protein>
    <submittedName>
        <fullName evidence="2">DUF58 domain-containing protein</fullName>
    </submittedName>
</protein>
<sequence>MPALASLQRWLFRLAPDEQLPIVLGQRRIFIVPTRAGILFAVVLMVMLIGAINYNLSLGHALIFLLAGLGIVAMVHTFHNLFGLCLTPGRVPAVFAGDLAHFPLQLENTRRQTRRALEFSFAGQATSSVDLPAEGRASVAVSFATQRRGRLDPGRVTLATRYPLGLFRAWSYLHPRWSCIVYPRPIRTALPAPSPTMHADHLHGDNGQEDFAGLRPRQLSDPTRHIAWKAVARRSDEQPHLVKQFAGGAAEELWLAWSLTASESGPEERLSILTGWVLSADEEQARYGLKLPGKQLAVGQGEAHRASCLQALALHGENGEAPESSRQA</sequence>
<proteinExistence type="predicted"/>
<keyword evidence="1" id="KW-0472">Membrane</keyword>
<comment type="caution">
    <text evidence="2">The sequence shown here is derived from an EMBL/GenBank/DDBJ whole genome shotgun (WGS) entry which is preliminary data.</text>
</comment>
<name>A0A369XR30_9PROT</name>
<reference evidence="2 3" key="1">
    <citation type="submission" date="2018-05" db="EMBL/GenBank/DDBJ databases">
        <title>Integrated omic analyses show evidence that a Ca. Accumulibacter phosphatis strain performs denitrification under micro-aerobic conditions.</title>
        <authorList>
            <person name="Camejo P.Y."/>
            <person name="Katherine M.D."/>
            <person name="Daniel N.R."/>
        </authorList>
    </citation>
    <scope>NUCLEOTIDE SEQUENCE [LARGE SCALE GENOMIC DNA]</scope>
    <source>
        <strain evidence="2">UW-LDO-IC</strain>
    </source>
</reference>
<dbReference type="PANTHER" id="PTHR34351">
    <property type="entry name" value="SLR1927 PROTEIN-RELATED"/>
    <property type="match status" value="1"/>
</dbReference>
<evidence type="ECO:0000256" key="1">
    <source>
        <dbReference type="SAM" id="Phobius"/>
    </source>
</evidence>
<dbReference type="Proteomes" id="UP000253831">
    <property type="component" value="Unassembled WGS sequence"/>
</dbReference>
<accession>A0A369XR30</accession>
<dbReference type="EMBL" id="QPGA01000004">
    <property type="protein sequence ID" value="RDE51840.1"/>
    <property type="molecule type" value="Genomic_DNA"/>
</dbReference>